<evidence type="ECO:0000313" key="8">
    <source>
        <dbReference type="EMBL" id="EPQ55285.1"/>
    </source>
</evidence>
<feature type="transmembrane region" description="Helical" evidence="6">
    <location>
        <begin position="255"/>
        <end position="274"/>
    </location>
</feature>
<feature type="region of interest" description="Disordered" evidence="5">
    <location>
        <begin position="293"/>
        <end position="314"/>
    </location>
</feature>
<feature type="transmembrane region" description="Helical" evidence="6">
    <location>
        <begin position="202"/>
        <end position="222"/>
    </location>
</feature>
<gene>
    <name evidence="8" type="ORF">GLOTRDRAFT_76646</name>
</gene>
<evidence type="ECO:0000313" key="9">
    <source>
        <dbReference type="Proteomes" id="UP000030669"/>
    </source>
</evidence>
<feature type="domain" description="TM7S3/TM198-like" evidence="7">
    <location>
        <begin position="74"/>
        <end position="275"/>
    </location>
</feature>
<reference evidence="8 9" key="1">
    <citation type="journal article" date="2012" name="Science">
        <title>The Paleozoic origin of enzymatic lignin decomposition reconstructed from 31 fungal genomes.</title>
        <authorList>
            <person name="Floudas D."/>
            <person name="Binder M."/>
            <person name="Riley R."/>
            <person name="Barry K."/>
            <person name="Blanchette R.A."/>
            <person name="Henrissat B."/>
            <person name="Martinez A.T."/>
            <person name="Otillar R."/>
            <person name="Spatafora J.W."/>
            <person name="Yadav J.S."/>
            <person name="Aerts A."/>
            <person name="Benoit I."/>
            <person name="Boyd A."/>
            <person name="Carlson A."/>
            <person name="Copeland A."/>
            <person name="Coutinho P.M."/>
            <person name="de Vries R.P."/>
            <person name="Ferreira P."/>
            <person name="Findley K."/>
            <person name="Foster B."/>
            <person name="Gaskell J."/>
            <person name="Glotzer D."/>
            <person name="Gorecki P."/>
            <person name="Heitman J."/>
            <person name="Hesse C."/>
            <person name="Hori C."/>
            <person name="Igarashi K."/>
            <person name="Jurgens J.A."/>
            <person name="Kallen N."/>
            <person name="Kersten P."/>
            <person name="Kohler A."/>
            <person name="Kuees U."/>
            <person name="Kumar T.K.A."/>
            <person name="Kuo A."/>
            <person name="LaButti K."/>
            <person name="Larrondo L.F."/>
            <person name="Lindquist E."/>
            <person name="Ling A."/>
            <person name="Lombard V."/>
            <person name="Lucas S."/>
            <person name="Lundell T."/>
            <person name="Martin R."/>
            <person name="McLaughlin D.J."/>
            <person name="Morgenstern I."/>
            <person name="Morin E."/>
            <person name="Murat C."/>
            <person name="Nagy L.G."/>
            <person name="Nolan M."/>
            <person name="Ohm R.A."/>
            <person name="Patyshakuliyeva A."/>
            <person name="Rokas A."/>
            <person name="Ruiz-Duenas F.J."/>
            <person name="Sabat G."/>
            <person name="Salamov A."/>
            <person name="Samejima M."/>
            <person name="Schmutz J."/>
            <person name="Slot J.C."/>
            <person name="St John F."/>
            <person name="Stenlid J."/>
            <person name="Sun H."/>
            <person name="Sun S."/>
            <person name="Syed K."/>
            <person name="Tsang A."/>
            <person name="Wiebenga A."/>
            <person name="Young D."/>
            <person name="Pisabarro A."/>
            <person name="Eastwood D.C."/>
            <person name="Martin F."/>
            <person name="Cullen D."/>
            <person name="Grigoriev I.V."/>
            <person name="Hibbett D.S."/>
        </authorList>
    </citation>
    <scope>NUCLEOTIDE SEQUENCE [LARGE SCALE GENOMIC DNA]</scope>
    <source>
        <strain evidence="8 9">ATCC 11539</strain>
    </source>
</reference>
<dbReference type="EMBL" id="KB469302">
    <property type="protein sequence ID" value="EPQ55285.1"/>
    <property type="molecule type" value="Genomic_DNA"/>
</dbReference>
<feature type="compositionally biased region" description="Polar residues" evidence="5">
    <location>
        <begin position="302"/>
        <end position="314"/>
    </location>
</feature>
<name>S7RLK1_GLOTA</name>
<accession>S7RLK1</accession>
<feature type="transmembrane region" description="Helical" evidence="6">
    <location>
        <begin position="148"/>
        <end position="166"/>
    </location>
</feature>
<proteinExistence type="predicted"/>
<dbReference type="eggNOG" id="ENOG502SUFN">
    <property type="taxonomic scope" value="Eukaryota"/>
</dbReference>
<comment type="subcellular location">
    <subcellularLocation>
        <location evidence="1">Membrane</location>
        <topology evidence="1">Multi-pass membrane protein</topology>
    </subcellularLocation>
</comment>
<organism evidence="8 9">
    <name type="scientific">Gloeophyllum trabeum (strain ATCC 11539 / FP-39264 / Madison 617)</name>
    <name type="common">Brown rot fungus</name>
    <dbReference type="NCBI Taxonomy" id="670483"/>
    <lineage>
        <taxon>Eukaryota</taxon>
        <taxon>Fungi</taxon>
        <taxon>Dikarya</taxon>
        <taxon>Basidiomycota</taxon>
        <taxon>Agaricomycotina</taxon>
        <taxon>Agaricomycetes</taxon>
        <taxon>Gloeophyllales</taxon>
        <taxon>Gloeophyllaceae</taxon>
        <taxon>Gloeophyllum</taxon>
    </lineage>
</organism>
<keyword evidence="4 6" id="KW-0472">Membrane</keyword>
<dbReference type="GeneID" id="19308627"/>
<dbReference type="AlphaFoldDB" id="S7RLK1"/>
<dbReference type="InterPro" id="IPR025256">
    <property type="entry name" value="TM7S3/TM198-like_dom"/>
</dbReference>
<dbReference type="HOGENOM" id="CLU_060789_0_0_1"/>
<evidence type="ECO:0000256" key="6">
    <source>
        <dbReference type="SAM" id="Phobius"/>
    </source>
</evidence>
<evidence type="ECO:0000259" key="7">
    <source>
        <dbReference type="Pfam" id="PF13886"/>
    </source>
</evidence>
<feature type="transmembrane region" description="Helical" evidence="6">
    <location>
        <begin position="63"/>
        <end position="85"/>
    </location>
</feature>
<dbReference type="RefSeq" id="XP_007866431.1">
    <property type="nucleotide sequence ID" value="XM_007868240.1"/>
</dbReference>
<dbReference type="OMA" id="FAQHKIF"/>
<dbReference type="KEGG" id="gtr:GLOTRDRAFT_76646"/>
<feature type="transmembrane region" description="Helical" evidence="6">
    <location>
        <begin position="123"/>
        <end position="141"/>
    </location>
</feature>
<feature type="transmembrane region" description="Helical" evidence="6">
    <location>
        <begin position="172"/>
        <end position="195"/>
    </location>
</feature>
<evidence type="ECO:0000256" key="2">
    <source>
        <dbReference type="ARBA" id="ARBA00022692"/>
    </source>
</evidence>
<dbReference type="Proteomes" id="UP000030669">
    <property type="component" value="Unassembled WGS sequence"/>
</dbReference>
<keyword evidence="2 6" id="KW-0812">Transmembrane</keyword>
<dbReference type="GO" id="GO:0016020">
    <property type="term" value="C:membrane"/>
    <property type="evidence" value="ECO:0007669"/>
    <property type="project" value="UniProtKB-SubCell"/>
</dbReference>
<evidence type="ECO:0000256" key="4">
    <source>
        <dbReference type="ARBA" id="ARBA00023136"/>
    </source>
</evidence>
<evidence type="ECO:0000256" key="3">
    <source>
        <dbReference type="ARBA" id="ARBA00022989"/>
    </source>
</evidence>
<evidence type="ECO:0000256" key="5">
    <source>
        <dbReference type="SAM" id="MobiDB-lite"/>
    </source>
</evidence>
<protein>
    <recommendedName>
        <fullName evidence="7">TM7S3/TM198-like domain-containing protein</fullName>
    </recommendedName>
</protein>
<dbReference type="Pfam" id="PF13886">
    <property type="entry name" value="TM7S3_TM198"/>
    <property type="match status" value="1"/>
</dbReference>
<sequence length="314" mass="33159">MSNFIQTLPALAIPIPLSPLNIHPAIYPRKAVVEYRDGKIAIIDSVTLQFIAQGPASDGSGSAFSIAAILWLLFAFVNGVPLAIAGIRGWRVTVAAAIGLSLAVCGWAAIINTMGVPDISDEAITLIVFGMYAGGFSLGFFDFARIAGITLLGLGGGAATGIRLALLRANLLIPVFFVNWMVVALTGVIGGLLVITKQRVAITLCSASSGTFLTALGVDLLLNKQTGMSRGLRFLFDRNSAHLADLIGNGYQPPITTVIILGASLAVTPLAAYAQHKIFPAPFDRRPMEKDIEDLKSPDGLNRTQSQPNSRFSV</sequence>
<keyword evidence="9" id="KW-1185">Reference proteome</keyword>
<keyword evidence="3 6" id="KW-1133">Transmembrane helix</keyword>
<feature type="transmembrane region" description="Helical" evidence="6">
    <location>
        <begin position="92"/>
        <end position="111"/>
    </location>
</feature>
<dbReference type="OrthoDB" id="3359595at2759"/>
<evidence type="ECO:0000256" key="1">
    <source>
        <dbReference type="ARBA" id="ARBA00004141"/>
    </source>
</evidence>